<dbReference type="EMBL" id="KB201205">
    <property type="protein sequence ID" value="ESO98785.1"/>
    <property type="molecule type" value="Genomic_DNA"/>
</dbReference>
<dbReference type="SUPFAM" id="SSF50494">
    <property type="entry name" value="Trypsin-like serine proteases"/>
    <property type="match status" value="1"/>
</dbReference>
<protein>
    <submittedName>
        <fullName evidence="1">Uncharacterized protein</fullName>
    </submittedName>
</protein>
<evidence type="ECO:0000313" key="2">
    <source>
        <dbReference type="Proteomes" id="UP000030746"/>
    </source>
</evidence>
<accession>V4AUY4</accession>
<dbReference type="OMA" id="TTETCPG"/>
<organism evidence="1 2">
    <name type="scientific">Lottia gigantea</name>
    <name type="common">Giant owl limpet</name>
    <dbReference type="NCBI Taxonomy" id="225164"/>
    <lineage>
        <taxon>Eukaryota</taxon>
        <taxon>Metazoa</taxon>
        <taxon>Spiralia</taxon>
        <taxon>Lophotrochozoa</taxon>
        <taxon>Mollusca</taxon>
        <taxon>Gastropoda</taxon>
        <taxon>Patellogastropoda</taxon>
        <taxon>Lottioidea</taxon>
        <taxon>Lottiidae</taxon>
        <taxon>Lottia</taxon>
    </lineage>
</organism>
<reference evidence="1 2" key="1">
    <citation type="journal article" date="2013" name="Nature">
        <title>Insights into bilaterian evolution from three spiralian genomes.</title>
        <authorList>
            <person name="Simakov O."/>
            <person name="Marletaz F."/>
            <person name="Cho S.J."/>
            <person name="Edsinger-Gonzales E."/>
            <person name="Havlak P."/>
            <person name="Hellsten U."/>
            <person name="Kuo D.H."/>
            <person name="Larsson T."/>
            <person name="Lv J."/>
            <person name="Arendt D."/>
            <person name="Savage R."/>
            <person name="Osoegawa K."/>
            <person name="de Jong P."/>
            <person name="Grimwood J."/>
            <person name="Chapman J.A."/>
            <person name="Shapiro H."/>
            <person name="Aerts A."/>
            <person name="Otillar R.P."/>
            <person name="Terry A.Y."/>
            <person name="Boore J.L."/>
            <person name="Grigoriev I.V."/>
            <person name="Lindberg D.R."/>
            <person name="Seaver E.C."/>
            <person name="Weisblat D.A."/>
            <person name="Putnam N.H."/>
            <person name="Rokhsar D.S."/>
        </authorList>
    </citation>
    <scope>NUCLEOTIDE SEQUENCE [LARGE SCALE GENOMIC DNA]</scope>
</reference>
<dbReference type="OrthoDB" id="6077776at2759"/>
<dbReference type="InterPro" id="IPR009003">
    <property type="entry name" value="Peptidase_S1_PA"/>
</dbReference>
<proteinExistence type="predicted"/>
<keyword evidence="2" id="KW-1185">Reference proteome</keyword>
<gene>
    <name evidence="1" type="ORF">LOTGIDRAFT_158731</name>
</gene>
<dbReference type="KEGG" id="lgi:LOTGIDRAFT_158731"/>
<dbReference type="Proteomes" id="UP000030746">
    <property type="component" value="Unassembled WGS sequence"/>
</dbReference>
<dbReference type="CTD" id="20237858"/>
<dbReference type="AlphaFoldDB" id="V4AUY4"/>
<evidence type="ECO:0000313" key="1">
    <source>
        <dbReference type="EMBL" id="ESO98785.1"/>
    </source>
</evidence>
<name>V4AUY4_LOTGI</name>
<dbReference type="HOGENOM" id="CLU_045891_0_0_1"/>
<sequence>MARCHHDKQDFKSDLIIEVARECDLLREENDLDEFQCDKNPGHSGFIPFKDLTVEHLPHKDGRREILESIKTWGSYVVRLVVDKVRNGRWVKEVGTGYVVKEGDKYCIQSNNHVVKNDDEVKKCTVEFFYDSNDRSNPISSNIRELSSIEVHIDEDDGKGKVISGVMAKFREEYVVRISESIFQDKVKKCKLLWDGEVIARGTRLFFQPMKPKEFFSDMSKIDLELYMQHTSPDIWLFDFHPLPKSVVHIQEMVKNYKSIADIMYCIGHPHGGIKMVTFGRLLGKSFERFDIQGRRIAQPEKDCKCKEVACTKYSCKTCPGSSGSLVFLAQKVVDMSRGISHFMGERVKALLPNGELVENINMAWG</sequence>
<dbReference type="RefSeq" id="XP_009050421.1">
    <property type="nucleotide sequence ID" value="XM_009052173.1"/>
</dbReference>
<dbReference type="GeneID" id="20237858"/>